<sequence>MRDDADHGRSRRPPARNFAATMLLVSVLLSGCSSAPPAAAPTAGDAEFTGPWAAEFRAFSAEAKSDFERGALSDGDVSDQEYAEMTERFRACLEAAGLVFEGFAADGSYTAAPAGGAADAESSRDAATRCSEETGEASLGALHSWISRNPDNEDQAVLMVDCMVRAGLVDSAYTADDWTRENAASSLPASVPADGAEAYEECVADPLGVLGG</sequence>
<evidence type="ECO:0000256" key="1">
    <source>
        <dbReference type="SAM" id="SignalP"/>
    </source>
</evidence>
<feature type="chain" id="PRO_5040834352" description="Lipoprotein" evidence="1">
    <location>
        <begin position="36"/>
        <end position="212"/>
    </location>
</feature>
<dbReference type="PROSITE" id="PS51257">
    <property type="entry name" value="PROKAR_LIPOPROTEIN"/>
    <property type="match status" value="1"/>
</dbReference>
<keyword evidence="3" id="KW-1185">Reference proteome</keyword>
<dbReference type="EMBL" id="JAMRYM010000052">
    <property type="protein sequence ID" value="MCM6763172.1"/>
    <property type="molecule type" value="Genomic_DNA"/>
</dbReference>
<gene>
    <name evidence="2" type="ORF">NB037_12160</name>
</gene>
<dbReference type="AlphaFoldDB" id="A0A9X2DXU3"/>
<reference evidence="2" key="1">
    <citation type="submission" date="2022-06" db="EMBL/GenBank/DDBJ databases">
        <title>Whole genome shotgun sequencing (WGS) of Rathayibacter sp. ZW T2_19, isolated from stored onions (Allium cepa).</title>
        <authorList>
            <person name="Stoll D.A."/>
            <person name="Huch M."/>
        </authorList>
    </citation>
    <scope>NUCLEOTIDE SEQUENCE</scope>
    <source>
        <strain evidence="2">ZW T2_19</strain>
    </source>
</reference>
<organism evidence="2 3">
    <name type="scientific">Rathayibacter rubneri</name>
    <dbReference type="NCBI Taxonomy" id="2950106"/>
    <lineage>
        <taxon>Bacteria</taxon>
        <taxon>Bacillati</taxon>
        <taxon>Actinomycetota</taxon>
        <taxon>Actinomycetes</taxon>
        <taxon>Micrococcales</taxon>
        <taxon>Microbacteriaceae</taxon>
        <taxon>Rathayibacter</taxon>
    </lineage>
</organism>
<evidence type="ECO:0000313" key="3">
    <source>
        <dbReference type="Proteomes" id="UP001155240"/>
    </source>
</evidence>
<comment type="caution">
    <text evidence="2">The sequence shown here is derived from an EMBL/GenBank/DDBJ whole genome shotgun (WGS) entry which is preliminary data.</text>
</comment>
<evidence type="ECO:0008006" key="4">
    <source>
        <dbReference type="Google" id="ProtNLM"/>
    </source>
</evidence>
<keyword evidence="1" id="KW-0732">Signal</keyword>
<protein>
    <recommendedName>
        <fullName evidence="4">Lipoprotein</fullName>
    </recommendedName>
</protein>
<feature type="signal peptide" evidence="1">
    <location>
        <begin position="1"/>
        <end position="35"/>
    </location>
</feature>
<dbReference type="Proteomes" id="UP001155240">
    <property type="component" value="Unassembled WGS sequence"/>
</dbReference>
<name>A0A9X2DXU3_9MICO</name>
<dbReference type="RefSeq" id="WP_251946115.1">
    <property type="nucleotide sequence ID" value="NZ_JAMRYM010000052.1"/>
</dbReference>
<evidence type="ECO:0000313" key="2">
    <source>
        <dbReference type="EMBL" id="MCM6763172.1"/>
    </source>
</evidence>
<accession>A0A9X2DXU3</accession>
<proteinExistence type="predicted"/>